<keyword evidence="2" id="KW-1185">Reference proteome</keyword>
<name>A0A840I8Y1_9ACTN</name>
<protein>
    <recommendedName>
        <fullName evidence="3">PAS domain-containing protein</fullName>
    </recommendedName>
</protein>
<evidence type="ECO:0008006" key="3">
    <source>
        <dbReference type="Google" id="ProtNLM"/>
    </source>
</evidence>
<comment type="caution">
    <text evidence="1">The sequence shown here is derived from an EMBL/GenBank/DDBJ whole genome shotgun (WGS) entry which is preliminary data.</text>
</comment>
<dbReference type="EMBL" id="JACHNU010000001">
    <property type="protein sequence ID" value="MBB4660775.1"/>
    <property type="molecule type" value="Genomic_DNA"/>
</dbReference>
<dbReference type="CDD" id="cd00130">
    <property type="entry name" value="PAS"/>
    <property type="match status" value="1"/>
</dbReference>
<dbReference type="AlphaFoldDB" id="A0A840I8Y1"/>
<organism evidence="1 2">
    <name type="scientific">Conexibacter arvalis</name>
    <dbReference type="NCBI Taxonomy" id="912552"/>
    <lineage>
        <taxon>Bacteria</taxon>
        <taxon>Bacillati</taxon>
        <taxon>Actinomycetota</taxon>
        <taxon>Thermoleophilia</taxon>
        <taxon>Solirubrobacterales</taxon>
        <taxon>Conexibacteraceae</taxon>
        <taxon>Conexibacter</taxon>
    </lineage>
</organism>
<sequence length="163" mass="16894">MASAHRPTLRLVPATGEEPRSTRWFCGHCGALSDVVPAPPARVCGDCGLGLLLEARDDLVPQAGESFLIVDAALAVQALSAAAERLLAVREQDVVGRPVAELLAPADAEAGGPTGFAHAIHLSARGDDEPHRATVRPANVFGVRMSARVGLCGPPRASLVVLE</sequence>
<dbReference type="RefSeq" id="WP_183338378.1">
    <property type="nucleotide sequence ID" value="NZ_JACHNU010000001.1"/>
</dbReference>
<dbReference type="InterPro" id="IPR000014">
    <property type="entry name" value="PAS"/>
</dbReference>
<dbReference type="SUPFAM" id="SSF55785">
    <property type="entry name" value="PYP-like sensor domain (PAS domain)"/>
    <property type="match status" value="1"/>
</dbReference>
<gene>
    <name evidence="1" type="ORF">BDZ31_000348</name>
</gene>
<dbReference type="Proteomes" id="UP000585272">
    <property type="component" value="Unassembled WGS sequence"/>
</dbReference>
<accession>A0A840I8Y1</accession>
<reference evidence="1 2" key="1">
    <citation type="submission" date="2020-08" db="EMBL/GenBank/DDBJ databases">
        <title>Genomic Encyclopedia of Archaeal and Bacterial Type Strains, Phase II (KMG-II): from individual species to whole genera.</title>
        <authorList>
            <person name="Goeker M."/>
        </authorList>
    </citation>
    <scope>NUCLEOTIDE SEQUENCE [LARGE SCALE GENOMIC DNA]</scope>
    <source>
        <strain evidence="1 2">DSM 23288</strain>
    </source>
</reference>
<dbReference type="InterPro" id="IPR035965">
    <property type="entry name" value="PAS-like_dom_sf"/>
</dbReference>
<evidence type="ECO:0000313" key="1">
    <source>
        <dbReference type="EMBL" id="MBB4660775.1"/>
    </source>
</evidence>
<proteinExistence type="predicted"/>
<evidence type="ECO:0000313" key="2">
    <source>
        <dbReference type="Proteomes" id="UP000585272"/>
    </source>
</evidence>
<dbReference type="Gene3D" id="3.30.450.20">
    <property type="entry name" value="PAS domain"/>
    <property type="match status" value="1"/>
</dbReference>